<dbReference type="PANTHER" id="PTHR46402:SF2">
    <property type="entry name" value="HISTONE-LYSINE N-TRIMETHYLTRANSFERASE SMYD5"/>
    <property type="match status" value="1"/>
</dbReference>
<proteinExistence type="predicted"/>
<dbReference type="PROSITE" id="PS50280">
    <property type="entry name" value="SET"/>
    <property type="match status" value="1"/>
</dbReference>
<dbReference type="AlphaFoldDB" id="A0AA85A024"/>
<dbReference type="Gene3D" id="2.170.270.10">
    <property type="entry name" value="SET domain"/>
    <property type="match status" value="1"/>
</dbReference>
<protein>
    <submittedName>
        <fullName evidence="7">SET domain-containing protein</fullName>
    </submittedName>
</protein>
<organism evidence="6 7">
    <name type="scientific">Schistosoma margrebowiei</name>
    <dbReference type="NCBI Taxonomy" id="48269"/>
    <lineage>
        <taxon>Eukaryota</taxon>
        <taxon>Metazoa</taxon>
        <taxon>Spiralia</taxon>
        <taxon>Lophotrochozoa</taxon>
        <taxon>Platyhelminthes</taxon>
        <taxon>Trematoda</taxon>
        <taxon>Digenea</taxon>
        <taxon>Strigeidida</taxon>
        <taxon>Schistosomatoidea</taxon>
        <taxon>Schistosomatidae</taxon>
        <taxon>Schistosoma</taxon>
    </lineage>
</organism>
<evidence type="ECO:0000259" key="5">
    <source>
        <dbReference type="PROSITE" id="PS50280"/>
    </source>
</evidence>
<evidence type="ECO:0000256" key="4">
    <source>
        <dbReference type="SAM" id="MobiDB-lite"/>
    </source>
</evidence>
<feature type="domain" description="SET" evidence="5">
    <location>
        <begin position="37"/>
        <end position="402"/>
    </location>
</feature>
<name>A0AA85A024_9TREM</name>
<dbReference type="Pfam" id="PF00856">
    <property type="entry name" value="SET"/>
    <property type="match status" value="1"/>
</dbReference>
<dbReference type="InterPro" id="IPR001214">
    <property type="entry name" value="SET_dom"/>
</dbReference>
<dbReference type="PANTHER" id="PTHR46402">
    <property type="entry name" value="SET AND MYND DOMAIN-CONTAINING PROTEIN 5"/>
    <property type="match status" value="1"/>
</dbReference>
<keyword evidence="2" id="KW-0808">Transferase</keyword>
<dbReference type="SUPFAM" id="SSF82199">
    <property type="entry name" value="SET domain"/>
    <property type="match status" value="1"/>
</dbReference>
<dbReference type="SMART" id="SM00317">
    <property type="entry name" value="SET"/>
    <property type="match status" value="1"/>
</dbReference>
<dbReference type="InterPro" id="IPR046341">
    <property type="entry name" value="SET_dom_sf"/>
</dbReference>
<accession>A0AA85A024</accession>
<evidence type="ECO:0000256" key="2">
    <source>
        <dbReference type="ARBA" id="ARBA00022679"/>
    </source>
</evidence>
<reference evidence="7" key="1">
    <citation type="submission" date="2023-11" db="UniProtKB">
        <authorList>
            <consortium name="WormBaseParasite"/>
        </authorList>
    </citation>
    <scope>IDENTIFICATION</scope>
</reference>
<sequence>MKVQLLENKPVTLYKVVTKSLDKSTAMKSYIQIGLFKPMNLTKEVDFGPIRGRGLVAAQFINPEDILFSEDPLICCQFSWNKLYGYKACDHCLCPLETSEENARRLTNNPSLVLPYPEASFHCSQTVHCPNCLANYCSPNCLESAALTYHSPMCMASIERGKENPLEKLDIIWRQSHYPPESGTIFLLVRIAAACLSACLIGSSTSQHLVEALKQFVSSTSAMINEKANDILYHQILGDQFATYIEEIHSAFIEVLLFLCQKFSHATSYDDCIQTLQKAGINTLLEKNHFTSALCLISRNGQGIATSAFSVWVNQAGKLVNTTNEQTSNEFNSFVNRLYSAIDDHVGSFLDNEGVGLYYYQSRINHSCSPNAIIRFSGVNSRLSVVALTPIQEGEEVTISYLDHCLQSRCRHTRRKYLSSNYLFWCDCPKCEMEKIDGALSVTSSSEDDEDGDDYCTQQDKCE</sequence>
<dbReference type="GO" id="GO:0042799">
    <property type="term" value="F:histone H4K20 methyltransferase activity"/>
    <property type="evidence" value="ECO:0007669"/>
    <property type="project" value="TreeGrafter"/>
</dbReference>
<dbReference type="GO" id="GO:0032259">
    <property type="term" value="P:methylation"/>
    <property type="evidence" value="ECO:0007669"/>
    <property type="project" value="UniProtKB-KW"/>
</dbReference>
<evidence type="ECO:0000313" key="6">
    <source>
        <dbReference type="Proteomes" id="UP000050790"/>
    </source>
</evidence>
<dbReference type="Proteomes" id="UP000050790">
    <property type="component" value="Unassembled WGS sequence"/>
</dbReference>
<evidence type="ECO:0000256" key="1">
    <source>
        <dbReference type="ARBA" id="ARBA00022603"/>
    </source>
</evidence>
<keyword evidence="1" id="KW-0489">Methyltransferase</keyword>
<feature type="region of interest" description="Disordered" evidence="4">
    <location>
        <begin position="442"/>
        <end position="463"/>
    </location>
</feature>
<dbReference type="GO" id="GO:0045814">
    <property type="term" value="P:negative regulation of gene expression, epigenetic"/>
    <property type="evidence" value="ECO:0007669"/>
    <property type="project" value="TreeGrafter"/>
</dbReference>
<dbReference type="WBParaSite" id="SMRG1_55750.1">
    <property type="protein sequence ID" value="SMRG1_55750.1"/>
    <property type="gene ID" value="SMRG1_55750"/>
</dbReference>
<keyword evidence="3" id="KW-0949">S-adenosyl-L-methionine</keyword>
<evidence type="ECO:0000256" key="3">
    <source>
        <dbReference type="ARBA" id="ARBA00022691"/>
    </source>
</evidence>
<evidence type="ECO:0000313" key="7">
    <source>
        <dbReference type="WBParaSite" id="SMRG1_55750.1"/>
    </source>
</evidence>